<keyword evidence="5" id="KW-0235">DNA replication</keyword>
<dbReference type="WBParaSite" id="PDA_v2.g29926.t1">
    <property type="protein sequence ID" value="PDA_v2.g29926.t1"/>
    <property type="gene ID" value="PDA_v2.g29926"/>
</dbReference>
<organism evidence="10 11">
    <name type="scientific">Panagrolaimus davidi</name>
    <dbReference type="NCBI Taxonomy" id="227884"/>
    <lineage>
        <taxon>Eukaryota</taxon>
        <taxon>Metazoa</taxon>
        <taxon>Ecdysozoa</taxon>
        <taxon>Nematoda</taxon>
        <taxon>Chromadorea</taxon>
        <taxon>Rhabditida</taxon>
        <taxon>Tylenchina</taxon>
        <taxon>Panagrolaimomorpha</taxon>
        <taxon>Panagrolaimoidea</taxon>
        <taxon>Panagrolaimidae</taxon>
        <taxon>Panagrolaimus</taxon>
    </lineage>
</organism>
<dbReference type="GO" id="GO:0003677">
    <property type="term" value="F:DNA binding"/>
    <property type="evidence" value="ECO:0007669"/>
    <property type="project" value="UniProtKB-KW"/>
</dbReference>
<dbReference type="InterPro" id="IPR043502">
    <property type="entry name" value="DNA/RNA_pol_sf"/>
</dbReference>
<keyword evidence="10" id="KW-1185">Reference proteome</keyword>
<dbReference type="Gene3D" id="3.90.1600.10">
    <property type="entry name" value="Palm domain of DNA polymerase"/>
    <property type="match status" value="1"/>
</dbReference>
<dbReference type="GO" id="GO:0003887">
    <property type="term" value="F:DNA-directed DNA polymerase activity"/>
    <property type="evidence" value="ECO:0007669"/>
    <property type="project" value="UniProtKB-KW"/>
</dbReference>
<reference evidence="11" key="1">
    <citation type="submission" date="2022-11" db="UniProtKB">
        <authorList>
            <consortium name="WormBaseParasite"/>
        </authorList>
    </citation>
    <scope>IDENTIFICATION</scope>
</reference>
<protein>
    <recommendedName>
        <fullName evidence="2">DNA-directed DNA polymerase</fullName>
        <ecNumber evidence="2">2.7.7.7</ecNumber>
    </recommendedName>
</protein>
<comment type="catalytic activity">
    <reaction evidence="8">
        <text>DNA(n) + a 2'-deoxyribonucleoside 5'-triphosphate = DNA(n+1) + diphosphate</text>
        <dbReference type="Rhea" id="RHEA:22508"/>
        <dbReference type="Rhea" id="RHEA-COMP:17339"/>
        <dbReference type="Rhea" id="RHEA-COMP:17340"/>
        <dbReference type="ChEBI" id="CHEBI:33019"/>
        <dbReference type="ChEBI" id="CHEBI:61560"/>
        <dbReference type="ChEBI" id="CHEBI:173112"/>
        <dbReference type="EC" id="2.7.7.7"/>
    </reaction>
</comment>
<accession>A0A914QE31</accession>
<evidence type="ECO:0000256" key="6">
    <source>
        <dbReference type="ARBA" id="ARBA00022932"/>
    </source>
</evidence>
<dbReference type="GO" id="GO:0006260">
    <property type="term" value="P:DNA replication"/>
    <property type="evidence" value="ECO:0007669"/>
    <property type="project" value="UniProtKB-KW"/>
</dbReference>
<keyword evidence="4" id="KW-0548">Nucleotidyltransferase</keyword>
<dbReference type="PANTHER" id="PTHR33568">
    <property type="entry name" value="DNA POLYMERASE"/>
    <property type="match status" value="1"/>
</dbReference>
<dbReference type="Gene3D" id="3.40.960.10">
    <property type="entry name" value="VSR Endonuclease"/>
    <property type="match status" value="1"/>
</dbReference>
<dbReference type="Proteomes" id="UP000887578">
    <property type="component" value="Unplaced"/>
</dbReference>
<dbReference type="SUPFAM" id="SSF56672">
    <property type="entry name" value="DNA/RNA polymerases"/>
    <property type="match status" value="1"/>
</dbReference>
<dbReference type="GO" id="GO:0006281">
    <property type="term" value="P:DNA repair"/>
    <property type="evidence" value="ECO:0007669"/>
    <property type="project" value="UniProtKB-ARBA"/>
</dbReference>
<dbReference type="Pfam" id="PF03175">
    <property type="entry name" value="DNA_pol_B_2"/>
    <property type="match status" value="1"/>
</dbReference>
<evidence type="ECO:0000256" key="5">
    <source>
        <dbReference type="ARBA" id="ARBA00022705"/>
    </source>
</evidence>
<dbReference type="SUPFAM" id="SSF52980">
    <property type="entry name" value="Restriction endonuclease-like"/>
    <property type="match status" value="1"/>
</dbReference>
<dbReference type="InterPro" id="IPR011335">
    <property type="entry name" value="Restrct_endonuc-II-like"/>
</dbReference>
<dbReference type="GO" id="GO:0000166">
    <property type="term" value="F:nucleotide binding"/>
    <property type="evidence" value="ECO:0007669"/>
    <property type="project" value="InterPro"/>
</dbReference>
<evidence type="ECO:0000256" key="4">
    <source>
        <dbReference type="ARBA" id="ARBA00022695"/>
    </source>
</evidence>
<evidence type="ECO:0000256" key="2">
    <source>
        <dbReference type="ARBA" id="ARBA00012417"/>
    </source>
</evidence>
<feature type="domain" description="DNA-directed DNA polymerase family B mitochondria/virus" evidence="9">
    <location>
        <begin position="158"/>
        <end position="425"/>
    </location>
</feature>
<evidence type="ECO:0000256" key="7">
    <source>
        <dbReference type="ARBA" id="ARBA00023125"/>
    </source>
</evidence>
<evidence type="ECO:0000259" key="9">
    <source>
        <dbReference type="Pfam" id="PF03175"/>
    </source>
</evidence>
<dbReference type="AlphaFoldDB" id="A0A914QE31"/>
<name>A0A914QE31_9BILA</name>
<dbReference type="InterPro" id="IPR004868">
    <property type="entry name" value="DNA-dir_DNA_pol_B_mt/vir"/>
</dbReference>
<proteinExistence type="inferred from homology"/>
<comment type="similarity">
    <text evidence="1">Belongs to the DNA polymerase type-B family.</text>
</comment>
<dbReference type="InterPro" id="IPR023211">
    <property type="entry name" value="DNA_pol_palm_dom_sf"/>
</dbReference>
<evidence type="ECO:0000256" key="8">
    <source>
        <dbReference type="ARBA" id="ARBA00049244"/>
    </source>
</evidence>
<dbReference type="EC" id="2.7.7.7" evidence="2"/>
<keyword evidence="7" id="KW-0238">DNA-binding</keyword>
<dbReference type="PANTHER" id="PTHR33568:SF3">
    <property type="entry name" value="DNA-DIRECTED DNA POLYMERASE"/>
    <property type="match status" value="1"/>
</dbReference>
<evidence type="ECO:0000313" key="11">
    <source>
        <dbReference type="WBParaSite" id="PDA_v2.g29926.t1"/>
    </source>
</evidence>
<sequence length="615" mass="70616">MKLYRAYFLPEKTLAIVPENGYQRHSKASTIALKYLTWLAHKTGKNIQHRNTSKGEAKLGPYLVDGFIEEDKHVIEIFGCAWHGHLQHFSSDTWLPTHRTAGAEFDRTMTRINKIKDMGYTVDIHWECDIMEELKTNKEMSDFFEGDECILGGPINPKDAYFGGRCNPHKIHCQKTEGRTIHYVDFTSLYPSTNLTSYPVAIPEIIDIPFIDQNILWTKPSDNPYKGILKVFIIPPHCLLAPVVPLRVDDYLIFPLCKTCAKTNAGLWGCKHDNLKRGWVATLTHLELNLALEKGYKITKLFSVYNFHDWSDNLFRDFVKKFLLLKTQADGWPPNVKTHEDKLAYIKEYKKLFGIDIEYDKVNRNEGLRYISKLALNALWGKFSMSNTLSKCLVSHDPLEIDNIINSDCYIVKSIDLLNENQVMIVYDTKTSFVVENDSSNVIVSLWTSSTARVTLYRSMDKVINTPECFLNYTDTDSLIYEAPEHIQVLPIGNFLGDLTNEIKPHEIIIEVIVGGSKQYATAILNTITNEMTYNLKLRGITLNAETSTKLHYEKFKQMVLDGAKKEIVDLKYTRIAPSRLGHVYSKTMMKQYKVVYKKGNIGPDLIVYPFGYRK</sequence>
<evidence type="ECO:0000256" key="1">
    <source>
        <dbReference type="ARBA" id="ARBA00005755"/>
    </source>
</evidence>
<evidence type="ECO:0000256" key="3">
    <source>
        <dbReference type="ARBA" id="ARBA00022679"/>
    </source>
</evidence>
<keyword evidence="6" id="KW-0239">DNA-directed DNA polymerase</keyword>
<keyword evidence="3" id="KW-0808">Transferase</keyword>
<evidence type="ECO:0000313" key="10">
    <source>
        <dbReference type="Proteomes" id="UP000887578"/>
    </source>
</evidence>